<dbReference type="SUPFAM" id="SSF56399">
    <property type="entry name" value="ADP-ribosylation"/>
    <property type="match status" value="1"/>
</dbReference>
<sequence length="222" mass="25090">MTGRISHKLHKDNNRPCTQQQYQKSHEAINTPFLYDVDPRDPRTIRRLGGLKSHAVTEEVNIQTWIEEHFLHNSADTSQAFFATSEIVAFDYSTDEADIGSSFVGDDEYHDKTVENENPAHGDKEFATTNTISWTGIIGSKRVEANSQDLKPAKEAESNWRCLLFTLCSKASSPGRDLPSGNQLRNLTRRKLLSDGLPPRSDLLRRKSCCPEGPATRQRRSF</sequence>
<feature type="region of interest" description="Disordered" evidence="1">
    <location>
        <begin position="194"/>
        <end position="222"/>
    </location>
</feature>
<organism evidence="2 3">
    <name type="scientific">Pyricularia oryzae (strain 70-15 / ATCC MYA-4617 / FGSC 8958)</name>
    <name type="common">Rice blast fungus</name>
    <name type="synonym">Magnaporthe oryzae</name>
    <dbReference type="NCBI Taxonomy" id="242507"/>
    <lineage>
        <taxon>Eukaryota</taxon>
        <taxon>Fungi</taxon>
        <taxon>Dikarya</taxon>
        <taxon>Ascomycota</taxon>
        <taxon>Pezizomycotina</taxon>
        <taxon>Sordariomycetes</taxon>
        <taxon>Sordariomycetidae</taxon>
        <taxon>Magnaporthales</taxon>
        <taxon>Pyriculariaceae</taxon>
        <taxon>Pyricularia</taxon>
    </lineage>
</organism>
<dbReference type="KEGG" id="mgr:MGG_10782"/>
<dbReference type="AlphaFoldDB" id="G4NBN5"/>
<dbReference type="Proteomes" id="UP000009058">
    <property type="component" value="Chromosome 5"/>
</dbReference>
<keyword evidence="3" id="KW-1185">Reference proteome</keyword>
<protein>
    <submittedName>
        <fullName evidence="2">Uncharacterized protein</fullName>
    </submittedName>
</protein>
<evidence type="ECO:0000256" key="1">
    <source>
        <dbReference type="SAM" id="MobiDB-lite"/>
    </source>
</evidence>
<gene>
    <name evidence="2" type="ORF">MGG_10782</name>
</gene>
<dbReference type="GeneID" id="2676300"/>
<reference evidence="2 3" key="1">
    <citation type="journal article" date="2005" name="Nature">
        <title>The genome sequence of the rice blast fungus Magnaporthe grisea.</title>
        <authorList>
            <person name="Dean R.A."/>
            <person name="Talbot N.J."/>
            <person name="Ebbole D.J."/>
            <person name="Farman M.L."/>
            <person name="Mitchell T.K."/>
            <person name="Orbach M.J."/>
            <person name="Thon M."/>
            <person name="Kulkarni R."/>
            <person name="Xu J.R."/>
            <person name="Pan H."/>
            <person name="Read N.D."/>
            <person name="Lee Y.H."/>
            <person name="Carbone I."/>
            <person name="Brown D."/>
            <person name="Oh Y.Y."/>
            <person name="Donofrio N."/>
            <person name="Jeong J.S."/>
            <person name="Soanes D.M."/>
            <person name="Djonovic S."/>
            <person name="Kolomiets E."/>
            <person name="Rehmeyer C."/>
            <person name="Li W."/>
            <person name="Harding M."/>
            <person name="Kim S."/>
            <person name="Lebrun M.H."/>
            <person name="Bohnert H."/>
            <person name="Coughlan S."/>
            <person name="Butler J."/>
            <person name="Calvo S."/>
            <person name="Ma L.J."/>
            <person name="Nicol R."/>
            <person name="Purcell S."/>
            <person name="Nusbaum C."/>
            <person name="Galagan J.E."/>
            <person name="Birren B.W."/>
        </authorList>
    </citation>
    <scope>NUCLEOTIDE SEQUENCE [LARGE SCALE GENOMIC DNA]</scope>
    <source>
        <strain evidence="3">70-15 / ATCC MYA-4617 / FGSC 8958</strain>
    </source>
</reference>
<dbReference type="VEuPathDB" id="FungiDB:MGG_10782"/>
<proteinExistence type="predicted"/>
<dbReference type="InParanoid" id="G4NBN5"/>
<accession>G4NBN5</accession>
<name>G4NBN5_PYRO7</name>
<reference key="2">
    <citation type="submission" date="2011-05" db="EMBL/GenBank/DDBJ databases">
        <title>The Genome Sequence of Magnaporthe oryzae 70-15.</title>
        <authorList>
            <consortium name="The Broad Institute Genome Sequencing Platform"/>
            <person name="Ma L.-J."/>
            <person name="Dead R."/>
            <person name="Young S.K."/>
            <person name="Zeng Q."/>
            <person name="Gargeya S."/>
            <person name="Fitzgerald M."/>
            <person name="Haas B."/>
            <person name="Abouelleil A."/>
            <person name="Alvarado L."/>
            <person name="Arachchi H.M."/>
            <person name="Berlin A."/>
            <person name="Brown A."/>
            <person name="Chapman S.B."/>
            <person name="Chen Z."/>
            <person name="Dunbar C."/>
            <person name="Freedman E."/>
            <person name="Gearin G."/>
            <person name="Gellesch M."/>
            <person name="Goldberg J."/>
            <person name="Griggs A."/>
            <person name="Gujja S."/>
            <person name="Heiman D."/>
            <person name="Howarth C."/>
            <person name="Larson L."/>
            <person name="Lui A."/>
            <person name="MacDonald P.J.P."/>
            <person name="Mehta T."/>
            <person name="Montmayeur A."/>
            <person name="Murphy C."/>
            <person name="Neiman D."/>
            <person name="Pearson M."/>
            <person name="Priest M."/>
            <person name="Roberts A."/>
            <person name="Saif S."/>
            <person name="Shea T."/>
            <person name="Shenoy N."/>
            <person name="Sisk P."/>
            <person name="Stolte C."/>
            <person name="Sykes S."/>
            <person name="Yandava C."/>
            <person name="Wortman J."/>
            <person name="Nusbaum C."/>
            <person name="Birren B."/>
        </authorList>
    </citation>
    <scope>NUCLEOTIDE SEQUENCE</scope>
    <source>
        <strain>70-15</strain>
    </source>
</reference>
<dbReference type="HOGENOM" id="CLU_1245599_0_0_1"/>
<dbReference type="RefSeq" id="XP_003717724.1">
    <property type="nucleotide sequence ID" value="XM_003717676.1"/>
</dbReference>
<dbReference type="EMBL" id="CM001235">
    <property type="protein sequence ID" value="EHA48140.1"/>
    <property type="molecule type" value="Genomic_DNA"/>
</dbReference>
<evidence type="ECO:0000313" key="3">
    <source>
        <dbReference type="Proteomes" id="UP000009058"/>
    </source>
</evidence>
<evidence type="ECO:0000313" key="2">
    <source>
        <dbReference type="EMBL" id="EHA48140.1"/>
    </source>
</evidence>
<feature type="compositionally biased region" description="Basic residues" evidence="1">
    <location>
        <begin position="1"/>
        <end position="10"/>
    </location>
</feature>
<feature type="region of interest" description="Disordered" evidence="1">
    <location>
        <begin position="1"/>
        <end position="25"/>
    </location>
</feature>